<evidence type="ECO:0000256" key="3">
    <source>
        <dbReference type="ARBA" id="ARBA00022692"/>
    </source>
</evidence>
<keyword evidence="2" id="KW-1003">Cell membrane</keyword>
<evidence type="ECO:0000256" key="2">
    <source>
        <dbReference type="ARBA" id="ARBA00022475"/>
    </source>
</evidence>
<dbReference type="Proteomes" id="UP000428330">
    <property type="component" value="Chromosome"/>
</dbReference>
<keyword evidence="5 6" id="KW-0472">Membrane</keyword>
<dbReference type="GO" id="GO:0005886">
    <property type="term" value="C:plasma membrane"/>
    <property type="evidence" value="ECO:0007669"/>
    <property type="project" value="UniProtKB-SubCell"/>
</dbReference>
<keyword evidence="4 6" id="KW-1133">Transmembrane helix</keyword>
<evidence type="ECO:0000256" key="6">
    <source>
        <dbReference type="SAM" id="Phobius"/>
    </source>
</evidence>
<dbReference type="KEGG" id="rom:EI983_08720"/>
<dbReference type="InterPro" id="IPR005171">
    <property type="entry name" value="Cyt_c_oxidase_su4_prok"/>
</dbReference>
<evidence type="ECO:0000256" key="4">
    <source>
        <dbReference type="ARBA" id="ARBA00022989"/>
    </source>
</evidence>
<feature type="transmembrane region" description="Helical" evidence="6">
    <location>
        <begin position="32"/>
        <end position="51"/>
    </location>
</feature>
<protein>
    <submittedName>
        <fullName evidence="7">Nitric oxide reductase F protein</fullName>
    </submittedName>
</protein>
<evidence type="ECO:0000313" key="8">
    <source>
        <dbReference type="Proteomes" id="UP000428330"/>
    </source>
</evidence>
<sequence>MSALERAWIGLALLSAASTLIALSPLPAPYTGALILACAWGKARLIFLWYLELAPVPSWRSGILTGLSLFMLLLMGLYVAA</sequence>
<gene>
    <name evidence="7" type="ORF">EI983_08720</name>
</gene>
<comment type="subcellular location">
    <subcellularLocation>
        <location evidence="1">Cell membrane</location>
        <topology evidence="1">Multi-pass membrane protein</topology>
    </subcellularLocation>
</comment>
<name>A0A6I6J0I9_9RHOB</name>
<evidence type="ECO:0000256" key="5">
    <source>
        <dbReference type="ARBA" id="ARBA00023136"/>
    </source>
</evidence>
<dbReference type="RefSeq" id="WP_157706990.1">
    <property type="nucleotide sequence ID" value="NZ_CP034348.1"/>
</dbReference>
<keyword evidence="3 6" id="KW-0812">Transmembrane</keyword>
<evidence type="ECO:0000313" key="7">
    <source>
        <dbReference type="EMBL" id="QGX98358.1"/>
    </source>
</evidence>
<accession>A0A6I6J0I9</accession>
<feature type="transmembrane region" description="Helical" evidence="6">
    <location>
        <begin position="63"/>
        <end position="80"/>
    </location>
</feature>
<evidence type="ECO:0000256" key="1">
    <source>
        <dbReference type="ARBA" id="ARBA00004651"/>
    </source>
</evidence>
<reference evidence="8" key="1">
    <citation type="submission" date="2018-12" db="EMBL/GenBank/DDBJ databases">
        <title>Complete genome sequence of Roseovarius sp. MME-070.</title>
        <authorList>
            <person name="Nam Y.-D."/>
            <person name="Kang J."/>
            <person name="Chung W.-H."/>
            <person name="Park Y.S."/>
        </authorList>
    </citation>
    <scope>NUCLEOTIDE SEQUENCE [LARGE SCALE GENOMIC DNA]</scope>
    <source>
        <strain evidence="8">MME-070</strain>
    </source>
</reference>
<proteinExistence type="predicted"/>
<dbReference type="Pfam" id="PF03626">
    <property type="entry name" value="COX4_pro"/>
    <property type="match status" value="1"/>
</dbReference>
<dbReference type="AlphaFoldDB" id="A0A6I6J0I9"/>
<dbReference type="EMBL" id="CP034348">
    <property type="protein sequence ID" value="QGX98358.1"/>
    <property type="molecule type" value="Genomic_DNA"/>
</dbReference>
<organism evidence="7 8">
    <name type="scientific">Roseovarius faecimaris</name>
    <dbReference type="NCBI Taxonomy" id="2494550"/>
    <lineage>
        <taxon>Bacteria</taxon>
        <taxon>Pseudomonadati</taxon>
        <taxon>Pseudomonadota</taxon>
        <taxon>Alphaproteobacteria</taxon>
        <taxon>Rhodobacterales</taxon>
        <taxon>Roseobacteraceae</taxon>
        <taxon>Roseovarius</taxon>
    </lineage>
</organism>
<keyword evidence="8" id="KW-1185">Reference proteome</keyword>